<comment type="similarity">
    <text evidence="1">Belongs to the multicopper oxidase family.</text>
</comment>
<name>A0A438B580_9NOCA</name>
<feature type="domain" description="Plastocyanin-like" evidence="2">
    <location>
        <begin position="328"/>
        <end position="396"/>
    </location>
</feature>
<comment type="caution">
    <text evidence="5">The sequence shown here is derived from an EMBL/GenBank/DDBJ whole genome shotgun (WGS) entry which is preliminary data.</text>
</comment>
<dbReference type="InterPro" id="IPR008972">
    <property type="entry name" value="Cupredoxin"/>
</dbReference>
<dbReference type="SUPFAM" id="SSF49503">
    <property type="entry name" value="Cupredoxins"/>
    <property type="match status" value="3"/>
</dbReference>
<dbReference type="GO" id="GO:0005507">
    <property type="term" value="F:copper ion binding"/>
    <property type="evidence" value="ECO:0007669"/>
    <property type="project" value="InterPro"/>
</dbReference>
<feature type="domain" description="Plastocyanin-like" evidence="3">
    <location>
        <begin position="521"/>
        <end position="659"/>
    </location>
</feature>
<proteinExistence type="inferred from homology"/>
<dbReference type="InterPro" id="IPR045087">
    <property type="entry name" value="Cu-oxidase_fam"/>
</dbReference>
<dbReference type="InterPro" id="IPR011706">
    <property type="entry name" value="Cu-oxidase_C"/>
</dbReference>
<feature type="domain" description="Plastocyanin-like" evidence="4">
    <location>
        <begin position="174"/>
        <end position="252"/>
    </location>
</feature>
<evidence type="ECO:0000256" key="1">
    <source>
        <dbReference type="ARBA" id="ARBA00010609"/>
    </source>
</evidence>
<evidence type="ECO:0000259" key="2">
    <source>
        <dbReference type="Pfam" id="PF00394"/>
    </source>
</evidence>
<evidence type="ECO:0000259" key="3">
    <source>
        <dbReference type="Pfam" id="PF07731"/>
    </source>
</evidence>
<organism evidence="5 6">
    <name type="scientific">Rhodococcus spongiicola</name>
    <dbReference type="NCBI Taxonomy" id="2487352"/>
    <lineage>
        <taxon>Bacteria</taxon>
        <taxon>Bacillati</taxon>
        <taxon>Actinomycetota</taxon>
        <taxon>Actinomycetes</taxon>
        <taxon>Mycobacteriales</taxon>
        <taxon>Nocardiaceae</taxon>
        <taxon>Rhodococcus</taxon>
    </lineage>
</organism>
<dbReference type="Pfam" id="PF00394">
    <property type="entry name" value="Cu-oxidase"/>
    <property type="match status" value="1"/>
</dbReference>
<evidence type="ECO:0000313" key="5">
    <source>
        <dbReference type="EMBL" id="RVW06153.1"/>
    </source>
</evidence>
<evidence type="ECO:0000313" key="6">
    <source>
        <dbReference type="Proteomes" id="UP000284333"/>
    </source>
</evidence>
<dbReference type="PANTHER" id="PTHR48267:SF1">
    <property type="entry name" value="BILIRUBIN OXIDASE"/>
    <property type="match status" value="1"/>
</dbReference>
<dbReference type="Gene3D" id="2.60.40.420">
    <property type="entry name" value="Cupredoxins - blue copper proteins"/>
    <property type="match status" value="3"/>
</dbReference>
<evidence type="ECO:0008006" key="7">
    <source>
        <dbReference type="Google" id="ProtNLM"/>
    </source>
</evidence>
<dbReference type="GO" id="GO:0016491">
    <property type="term" value="F:oxidoreductase activity"/>
    <property type="evidence" value="ECO:0007669"/>
    <property type="project" value="InterPro"/>
</dbReference>
<dbReference type="PANTHER" id="PTHR48267">
    <property type="entry name" value="CUPREDOXIN SUPERFAMILY PROTEIN"/>
    <property type="match status" value="1"/>
</dbReference>
<dbReference type="Proteomes" id="UP000284333">
    <property type="component" value="Unassembled WGS sequence"/>
</dbReference>
<gene>
    <name evidence="5" type="ORF">EF834_01445</name>
</gene>
<dbReference type="CDD" id="cd13891">
    <property type="entry name" value="CuRO_3_CotA_like"/>
    <property type="match status" value="1"/>
</dbReference>
<dbReference type="InterPro" id="IPR001117">
    <property type="entry name" value="Cu-oxidase_2nd"/>
</dbReference>
<sequence>MVGEFMTNRPNPESMNPVIARRTFLTGSVATGALIGLSASACDFTSETNDDSESANVVRLLDPATQEKFVNALPLPSRIYLDMGAALAMPIRETVQWSGLRDSDGGEMLTTYYGFEYQGVVTAPGPTIIARSDDIVQVEWQNQLPNDAPYILPIDLTLHIPDLGESTPQFIGQKPVVIHLHGGHTEAESDGNPDAWYTQQYRSTGHDWDKRVYSYDNSQEAAGLWYHDHVVGMTRLNVYAGLFGMYLIRDRNEDRLIDGAIIPDDDHMLEIALHDALFDDAGSLYYPGRHGQPINPIIKKDIADNWPDPTVLDEFFGTYILVNGMAWPKVDLEPNRYRLRLLNGTSARSFVLEFDNGMDFFQIGSDGGFLNRPVRLKQLVVAPAERMDIVVDFTDHAGEQIVLKNLGPESQFRGFVDPADPAGSTRLVYNRGGDLALIDGSGGLVPVADPESAGLVMRFDIGGVATRPSRLQAENFDPSIALRAPLELLLRDDPRTVRQLVLFNLRDDIGRTLVLMGTMESGSLFYMDEVTEVIPEGSTEIWEIYNTTAAGHPIHIHQVQFQVVDRQEFDGDLVFRNQQFMNDPERTFQGATLDLHGLKGDPIAPQPNEQGRKDTVLSLPGQLTRLVAHFDRPGGYVWHCHIVTHEDYDMMRKFQVTPNS</sequence>
<dbReference type="Pfam" id="PF07732">
    <property type="entry name" value="Cu-oxidase_3"/>
    <property type="match status" value="1"/>
</dbReference>
<accession>A0A438B580</accession>
<dbReference type="Pfam" id="PF07731">
    <property type="entry name" value="Cu-oxidase_2"/>
    <property type="match status" value="1"/>
</dbReference>
<keyword evidence="6" id="KW-1185">Reference proteome</keyword>
<evidence type="ECO:0000259" key="4">
    <source>
        <dbReference type="Pfam" id="PF07732"/>
    </source>
</evidence>
<reference evidence="5 6" key="1">
    <citation type="submission" date="2018-11" db="EMBL/GenBank/DDBJ databases">
        <title>Rhodococcus spongicola sp. nov. and Rhodococcus xishaensis sp. nov. from marine sponges.</title>
        <authorList>
            <person name="Li L."/>
            <person name="Lin H.W."/>
        </authorList>
    </citation>
    <scope>NUCLEOTIDE SEQUENCE [LARGE SCALE GENOMIC DNA]</scope>
    <source>
        <strain evidence="5 6">LHW50502</strain>
    </source>
</reference>
<dbReference type="EMBL" id="RKLN01000001">
    <property type="protein sequence ID" value="RVW06153.1"/>
    <property type="molecule type" value="Genomic_DNA"/>
</dbReference>
<dbReference type="AlphaFoldDB" id="A0A438B580"/>
<dbReference type="CDD" id="cd13844">
    <property type="entry name" value="CuRO_1_BOD_CotA_like"/>
    <property type="match status" value="1"/>
</dbReference>
<protein>
    <recommendedName>
        <fullName evidence="7">Copper oxidase</fullName>
    </recommendedName>
</protein>
<dbReference type="InterPro" id="IPR011707">
    <property type="entry name" value="Cu-oxidase-like_N"/>
</dbReference>